<dbReference type="AlphaFoldDB" id="X1EZ56"/>
<evidence type="ECO:0000313" key="1">
    <source>
        <dbReference type="EMBL" id="GAH25605.1"/>
    </source>
</evidence>
<name>X1EZ56_9ZZZZ</name>
<reference evidence="1" key="1">
    <citation type="journal article" date="2014" name="Front. Microbiol.">
        <title>High frequency of phylogenetically diverse reductive dehalogenase-homologous genes in deep subseafloor sedimentary metagenomes.</title>
        <authorList>
            <person name="Kawai M."/>
            <person name="Futagami T."/>
            <person name="Toyoda A."/>
            <person name="Takaki Y."/>
            <person name="Nishi S."/>
            <person name="Hori S."/>
            <person name="Arai W."/>
            <person name="Tsubouchi T."/>
            <person name="Morono Y."/>
            <person name="Uchiyama I."/>
            <person name="Ito T."/>
            <person name="Fujiyama A."/>
            <person name="Inagaki F."/>
            <person name="Takami H."/>
        </authorList>
    </citation>
    <scope>NUCLEOTIDE SEQUENCE</scope>
    <source>
        <strain evidence="1">Expedition CK06-06</strain>
    </source>
</reference>
<evidence type="ECO:0008006" key="2">
    <source>
        <dbReference type="Google" id="ProtNLM"/>
    </source>
</evidence>
<dbReference type="EMBL" id="BARU01002230">
    <property type="protein sequence ID" value="GAH25605.1"/>
    <property type="molecule type" value="Genomic_DNA"/>
</dbReference>
<protein>
    <recommendedName>
        <fullName evidence="2">FlgD Ig-like domain-containing protein</fullName>
    </recommendedName>
</protein>
<dbReference type="Gene3D" id="2.60.40.4070">
    <property type="match status" value="1"/>
</dbReference>
<gene>
    <name evidence="1" type="ORF">S03H2_05363</name>
</gene>
<proteinExistence type="predicted"/>
<sequence length="43" mass="5055">AMQPTQISWDGKDDQNRQLPTGVYFVKLQTDEYVETDKLILIR</sequence>
<dbReference type="NCBIfam" id="TIGR04183">
    <property type="entry name" value="Por_Secre_tail"/>
    <property type="match status" value="1"/>
</dbReference>
<feature type="non-terminal residue" evidence="1">
    <location>
        <position position="1"/>
    </location>
</feature>
<organism evidence="1">
    <name type="scientific">marine sediment metagenome</name>
    <dbReference type="NCBI Taxonomy" id="412755"/>
    <lineage>
        <taxon>unclassified sequences</taxon>
        <taxon>metagenomes</taxon>
        <taxon>ecological metagenomes</taxon>
    </lineage>
</organism>
<accession>X1EZ56</accession>
<dbReference type="InterPro" id="IPR026444">
    <property type="entry name" value="Secre_tail"/>
</dbReference>
<comment type="caution">
    <text evidence="1">The sequence shown here is derived from an EMBL/GenBank/DDBJ whole genome shotgun (WGS) entry which is preliminary data.</text>
</comment>